<evidence type="ECO:0000259" key="6">
    <source>
        <dbReference type="Pfam" id="PF01343"/>
    </source>
</evidence>
<dbReference type="HOGENOM" id="CLU_008856_1_0_12"/>
<dbReference type="Pfam" id="PF01343">
    <property type="entry name" value="Peptidase_S49"/>
    <property type="match status" value="2"/>
</dbReference>
<dbReference type="InterPro" id="IPR047272">
    <property type="entry name" value="S49_SppA_C"/>
</dbReference>
<dbReference type="eggNOG" id="COG0616">
    <property type="taxonomic scope" value="Bacteria"/>
</dbReference>
<dbReference type="GO" id="GO:0016020">
    <property type="term" value="C:membrane"/>
    <property type="evidence" value="ECO:0007669"/>
    <property type="project" value="InterPro"/>
</dbReference>
<dbReference type="PIRSF" id="PIRSF001217">
    <property type="entry name" value="Protease_4_SppA"/>
    <property type="match status" value="1"/>
</dbReference>
<reference evidence="7 8" key="2">
    <citation type="journal article" date="2011" name="ISME J.">
        <title>RNA-seq reveals cooperative metabolic interactions between two termite-gut spirochete species in co-culture.</title>
        <authorList>
            <person name="Rosenthal A.Z."/>
            <person name="Matson E.G."/>
            <person name="Eldar A."/>
            <person name="Leadbetter J.R."/>
        </authorList>
    </citation>
    <scope>NUCLEOTIDE SEQUENCE [LARGE SCALE GENOMIC DNA]</scope>
    <source>
        <strain evidence="8">ATCC BAA-888 / DSM 13862 / ZAS-9</strain>
    </source>
</reference>
<dbReference type="InParanoid" id="F5YF44"/>
<dbReference type="Proteomes" id="UP000009222">
    <property type="component" value="Chromosome"/>
</dbReference>
<gene>
    <name evidence="7" type="ordered locus">TREAZ_2523</name>
</gene>
<dbReference type="CDD" id="cd07023">
    <property type="entry name" value="S49_Sppa_N_C"/>
    <property type="match status" value="1"/>
</dbReference>
<dbReference type="KEGG" id="taz:TREAZ_2523"/>
<dbReference type="RefSeq" id="WP_015713003.1">
    <property type="nucleotide sequence ID" value="NC_015577.1"/>
</dbReference>
<evidence type="ECO:0000256" key="5">
    <source>
        <dbReference type="PIRSR" id="PIRSR001217-1"/>
    </source>
</evidence>
<dbReference type="GO" id="GO:0006465">
    <property type="term" value="P:signal peptide processing"/>
    <property type="evidence" value="ECO:0007669"/>
    <property type="project" value="InterPro"/>
</dbReference>
<dbReference type="Gene3D" id="6.20.330.10">
    <property type="match status" value="1"/>
</dbReference>
<dbReference type="EMBL" id="CP001841">
    <property type="protein sequence ID" value="AEF82845.1"/>
    <property type="molecule type" value="Genomic_DNA"/>
</dbReference>
<name>F5YF44_LEAAZ</name>
<evidence type="ECO:0000313" key="7">
    <source>
        <dbReference type="EMBL" id="AEF82845.1"/>
    </source>
</evidence>
<organism evidence="7 8">
    <name type="scientific">Leadbettera azotonutricia (strain ATCC BAA-888 / DSM 13862 / ZAS-9)</name>
    <name type="common">Treponema azotonutricium</name>
    <dbReference type="NCBI Taxonomy" id="545695"/>
    <lineage>
        <taxon>Bacteria</taxon>
        <taxon>Pseudomonadati</taxon>
        <taxon>Spirochaetota</taxon>
        <taxon>Spirochaetia</taxon>
        <taxon>Spirochaetales</taxon>
        <taxon>Breznakiellaceae</taxon>
        <taxon>Leadbettera</taxon>
    </lineage>
</organism>
<evidence type="ECO:0000313" key="8">
    <source>
        <dbReference type="Proteomes" id="UP000009222"/>
    </source>
</evidence>
<dbReference type="AlphaFoldDB" id="F5YF44"/>
<comment type="similarity">
    <text evidence="1">Belongs to the peptidase S49 family.</text>
</comment>
<sequence>MRKKTGKRRYLELNLHNAKTYPAKLGSPKIGHELETLRIIKKAGDDKNINGLLLNSSGFSANKVCLWELRSSLETFKARGKKIVAYFDNADFDLYCMLSVADRVVMDEGGILAFAGHAWGRLYAKEALAKLGIGFRELRYLDFKSANEMFSRTSLSEADKKQYGAYLDEVFNLTRTAIMQARSLSEENFNALVNGDFLLSPQAAKEKGLADTVGREEAIEGIIRELEADAKDPPDDLEIDYAVSGSASLMTHDRHASHYAPPKPGRFGKPAEIAVIYAKGNTDLDQGMAARSLSRTIFEAAEKSAVKALVVRIDSPGGSAVAADYVAQAIKEAKKQKPVVVSMGQVAASGGYWAAMYASHIMASACTLTGSIGVIAGWFYDKGLNDKLGLDLDTLSRGAHADLFTGVLIPRRDLTDAEEANYRRYILELYGDFVKKAALGRNITPEVLEPLARGRVYSGLAAQKLGLVDSIGGFIEAIETARKLAGIPEKKKTAIREYPRPKLREALMQRFFAGVVPGIDIGVLEDLRFRLSRNGEAMPILPWN</sequence>
<dbReference type="GO" id="GO:0008236">
    <property type="term" value="F:serine-type peptidase activity"/>
    <property type="evidence" value="ECO:0007669"/>
    <property type="project" value="UniProtKB-KW"/>
</dbReference>
<dbReference type="InterPro" id="IPR004634">
    <property type="entry name" value="Pept_S49_pIV"/>
</dbReference>
<dbReference type="NCBIfam" id="TIGR00706">
    <property type="entry name" value="SppA_dom"/>
    <property type="match status" value="1"/>
</dbReference>
<protein>
    <submittedName>
        <fullName evidence="7">Peptidase S49, protease IV</fullName>
    </submittedName>
</protein>
<evidence type="ECO:0000256" key="3">
    <source>
        <dbReference type="ARBA" id="ARBA00022801"/>
    </source>
</evidence>
<keyword evidence="2 7" id="KW-0645">Protease</keyword>
<keyword evidence="3" id="KW-0378">Hydrolase</keyword>
<feature type="active site" description="Proton donor/acceptor" evidence="5">
    <location>
        <position position="144"/>
    </location>
</feature>
<accession>F5YF44</accession>
<dbReference type="PANTHER" id="PTHR33209">
    <property type="entry name" value="PROTEASE 4"/>
    <property type="match status" value="1"/>
</dbReference>
<evidence type="ECO:0000256" key="1">
    <source>
        <dbReference type="ARBA" id="ARBA00008683"/>
    </source>
</evidence>
<evidence type="ECO:0000256" key="2">
    <source>
        <dbReference type="ARBA" id="ARBA00022670"/>
    </source>
</evidence>
<dbReference type="STRING" id="545695.TREAZ_2523"/>
<dbReference type="InterPro" id="IPR029045">
    <property type="entry name" value="ClpP/crotonase-like_dom_sf"/>
</dbReference>
<dbReference type="InterPro" id="IPR002142">
    <property type="entry name" value="Peptidase_S49"/>
</dbReference>
<dbReference type="InterPro" id="IPR004635">
    <property type="entry name" value="Pept_S49_SppA"/>
</dbReference>
<dbReference type="SUPFAM" id="SSF52096">
    <property type="entry name" value="ClpP/crotonase"/>
    <property type="match status" value="2"/>
</dbReference>
<feature type="domain" description="Peptidase S49" evidence="6">
    <location>
        <begin position="76"/>
        <end position="218"/>
    </location>
</feature>
<keyword evidence="8" id="KW-1185">Reference proteome</keyword>
<evidence type="ECO:0000256" key="4">
    <source>
        <dbReference type="ARBA" id="ARBA00022825"/>
    </source>
</evidence>
<dbReference type="PANTHER" id="PTHR33209:SF1">
    <property type="entry name" value="PEPTIDASE S49 DOMAIN-CONTAINING PROTEIN"/>
    <property type="match status" value="1"/>
</dbReference>
<keyword evidence="4" id="KW-0720">Serine protease</keyword>
<dbReference type="OrthoDB" id="9764363at2"/>
<reference evidence="8" key="1">
    <citation type="submission" date="2009-12" db="EMBL/GenBank/DDBJ databases">
        <title>Complete sequence of Treponema azotonutricium strain ZAS-9.</title>
        <authorList>
            <person name="Tetu S.G."/>
            <person name="Matson E."/>
            <person name="Ren Q."/>
            <person name="Seshadri R."/>
            <person name="Elbourne L."/>
            <person name="Hassan K.A."/>
            <person name="Durkin A."/>
            <person name="Radune D."/>
            <person name="Mohamoud Y."/>
            <person name="Shay R."/>
            <person name="Jin S."/>
            <person name="Zhang X."/>
            <person name="Lucey K."/>
            <person name="Ballor N.R."/>
            <person name="Ottesen E."/>
            <person name="Rosenthal R."/>
            <person name="Allen A."/>
            <person name="Leadbetter J.R."/>
            <person name="Paulsen I.T."/>
        </authorList>
    </citation>
    <scope>NUCLEOTIDE SEQUENCE [LARGE SCALE GENOMIC DNA]</scope>
    <source>
        <strain evidence="8">ATCC BAA-888 / DSM 13862 / ZAS-9</strain>
    </source>
</reference>
<proteinExistence type="inferred from homology"/>
<feature type="domain" description="Peptidase S49" evidence="6">
    <location>
        <begin position="333"/>
        <end position="487"/>
    </location>
</feature>
<dbReference type="Gene3D" id="3.90.226.10">
    <property type="entry name" value="2-enoyl-CoA Hydratase, Chain A, domain 1"/>
    <property type="match status" value="3"/>
</dbReference>
<feature type="active site" description="Nucleophile" evidence="5">
    <location>
        <position position="349"/>
    </location>
</feature>